<proteinExistence type="predicted"/>
<dbReference type="AlphaFoldDB" id="A0A382VNQ4"/>
<dbReference type="EMBL" id="UINC01153345">
    <property type="protein sequence ID" value="SVD48020.1"/>
    <property type="molecule type" value="Genomic_DNA"/>
</dbReference>
<sequence length="30" mass="3345">VKSSDDAPYDDPTSGWRHRITAFIAKPLAE</sequence>
<reference evidence="1" key="1">
    <citation type="submission" date="2018-05" db="EMBL/GenBank/DDBJ databases">
        <authorList>
            <person name="Lanie J.A."/>
            <person name="Ng W.-L."/>
            <person name="Kazmierczak K.M."/>
            <person name="Andrzejewski T.M."/>
            <person name="Davidsen T.M."/>
            <person name="Wayne K.J."/>
            <person name="Tettelin H."/>
            <person name="Glass J.I."/>
            <person name="Rusch D."/>
            <person name="Podicherti R."/>
            <person name="Tsui H.-C.T."/>
            <person name="Winkler M.E."/>
        </authorList>
    </citation>
    <scope>NUCLEOTIDE SEQUENCE</scope>
</reference>
<feature type="non-terminal residue" evidence="1">
    <location>
        <position position="1"/>
    </location>
</feature>
<name>A0A382VNQ4_9ZZZZ</name>
<evidence type="ECO:0000313" key="1">
    <source>
        <dbReference type="EMBL" id="SVD48020.1"/>
    </source>
</evidence>
<organism evidence="1">
    <name type="scientific">marine metagenome</name>
    <dbReference type="NCBI Taxonomy" id="408172"/>
    <lineage>
        <taxon>unclassified sequences</taxon>
        <taxon>metagenomes</taxon>
        <taxon>ecological metagenomes</taxon>
    </lineage>
</organism>
<gene>
    <name evidence="1" type="ORF">METZ01_LOCUS400874</name>
</gene>
<feature type="non-terminal residue" evidence="1">
    <location>
        <position position="30"/>
    </location>
</feature>
<accession>A0A382VNQ4</accession>
<protein>
    <submittedName>
        <fullName evidence="1">Uncharacterized protein</fullName>
    </submittedName>
</protein>